<dbReference type="InterPro" id="IPR003489">
    <property type="entry name" value="RHF/RaiA"/>
</dbReference>
<evidence type="ECO:0000313" key="7">
    <source>
        <dbReference type="Proteomes" id="UP000295399"/>
    </source>
</evidence>
<comment type="caution">
    <text evidence="6">The sequence shown here is derived from an EMBL/GenBank/DDBJ whole genome shotgun (WGS) entry which is preliminary data.</text>
</comment>
<dbReference type="CDD" id="cd00552">
    <property type="entry name" value="RaiA"/>
    <property type="match status" value="1"/>
</dbReference>
<dbReference type="EMBL" id="SLXO01000004">
    <property type="protein sequence ID" value="TCP35247.1"/>
    <property type="molecule type" value="Genomic_DNA"/>
</dbReference>
<dbReference type="InterPro" id="IPR032528">
    <property type="entry name" value="Ribosom_S30AE_C"/>
</dbReference>
<comment type="subunit">
    <text evidence="4">Interacts with 100S ribosomes.</text>
</comment>
<reference evidence="6 7" key="1">
    <citation type="submission" date="2019-03" db="EMBL/GenBank/DDBJ databases">
        <title>Genomic Encyclopedia of Type Strains, Phase IV (KMG-IV): sequencing the most valuable type-strain genomes for metagenomic binning, comparative biology and taxonomic classification.</title>
        <authorList>
            <person name="Goeker M."/>
        </authorList>
    </citation>
    <scope>NUCLEOTIDE SEQUENCE [LARGE SCALE GENOMIC DNA]</scope>
    <source>
        <strain evidence="6 7">DSM 2132</strain>
    </source>
</reference>
<keyword evidence="6" id="KW-0687">Ribonucleoprotein</keyword>
<proteinExistence type="inferred from homology"/>
<keyword evidence="4" id="KW-0963">Cytoplasm</keyword>
<keyword evidence="1 4" id="KW-0810">Translation regulation</keyword>
<accession>A0A4R2PIV7</accession>
<keyword evidence="7" id="KW-1185">Reference proteome</keyword>
<dbReference type="Gene3D" id="3.30.160.100">
    <property type="entry name" value="Ribosome hibernation promotion factor-like"/>
    <property type="match status" value="1"/>
</dbReference>
<dbReference type="Pfam" id="PF16321">
    <property type="entry name" value="Ribosom_S30AE_C"/>
    <property type="match status" value="1"/>
</dbReference>
<dbReference type="SUPFAM" id="SSF69754">
    <property type="entry name" value="Ribosome binding protein Y (YfiA homologue)"/>
    <property type="match status" value="1"/>
</dbReference>
<dbReference type="PANTHER" id="PTHR33231">
    <property type="entry name" value="30S RIBOSOMAL PROTEIN"/>
    <property type="match status" value="1"/>
</dbReference>
<dbReference type="GO" id="GO:0045900">
    <property type="term" value="P:negative regulation of translational elongation"/>
    <property type="evidence" value="ECO:0007669"/>
    <property type="project" value="TreeGrafter"/>
</dbReference>
<evidence type="ECO:0000259" key="5">
    <source>
        <dbReference type="Pfam" id="PF16321"/>
    </source>
</evidence>
<organism evidence="6 7">
    <name type="scientific">Rhodothalassium salexigens DSM 2132</name>
    <dbReference type="NCBI Taxonomy" id="1188247"/>
    <lineage>
        <taxon>Bacteria</taxon>
        <taxon>Pseudomonadati</taxon>
        <taxon>Pseudomonadota</taxon>
        <taxon>Alphaproteobacteria</taxon>
        <taxon>Rhodothalassiales</taxon>
        <taxon>Rhodothalassiaceae</taxon>
        <taxon>Rhodothalassium</taxon>
    </lineage>
</organism>
<comment type="subunit">
    <text evidence="2">Associates exclusively with 100S ribosomes, which are dimers of 70S ribosomes.</text>
</comment>
<dbReference type="Gene3D" id="3.30.505.50">
    <property type="entry name" value="Sigma 54 modulation/S30EA ribosomal protein, C-terminal domain"/>
    <property type="match status" value="1"/>
</dbReference>
<protein>
    <recommendedName>
        <fullName evidence="3 4">Ribosome hibernation promoting factor</fullName>
        <shortName evidence="4">HPF</shortName>
    </recommendedName>
</protein>
<dbReference type="InterPro" id="IPR050574">
    <property type="entry name" value="HPF/YfiA_ribosome-assoc"/>
</dbReference>
<dbReference type="InterPro" id="IPR038416">
    <property type="entry name" value="Ribosom_S30AE_C_sf"/>
</dbReference>
<dbReference type="InParanoid" id="A0A4R2PIV7"/>
<evidence type="ECO:0000256" key="4">
    <source>
        <dbReference type="HAMAP-Rule" id="MF_00839"/>
    </source>
</evidence>
<comment type="similarity">
    <text evidence="4">Belongs to the HPF/YfiA ribosome-associated protein family. Long HPF subfamily.</text>
</comment>
<name>A0A4R2PIV7_RHOSA</name>
<dbReference type="GO" id="GO:0022627">
    <property type="term" value="C:cytosolic small ribosomal subunit"/>
    <property type="evidence" value="ECO:0007669"/>
    <property type="project" value="TreeGrafter"/>
</dbReference>
<evidence type="ECO:0000256" key="3">
    <source>
        <dbReference type="ARBA" id="ARBA00041148"/>
    </source>
</evidence>
<dbReference type="InterPro" id="IPR034694">
    <property type="entry name" value="HPF_long/plastid"/>
</dbReference>
<evidence type="ECO:0000256" key="2">
    <source>
        <dbReference type="ARBA" id="ARBA00038695"/>
    </source>
</evidence>
<dbReference type="RefSeq" id="WP_132708151.1">
    <property type="nucleotide sequence ID" value="NZ_JACIGF010000004.1"/>
</dbReference>
<evidence type="ECO:0000313" key="6">
    <source>
        <dbReference type="EMBL" id="TCP35247.1"/>
    </source>
</evidence>
<comment type="subcellular location">
    <subcellularLocation>
        <location evidence="4">Cytoplasm</location>
    </subcellularLocation>
</comment>
<dbReference type="Proteomes" id="UP000295399">
    <property type="component" value="Unassembled WGS sequence"/>
</dbReference>
<dbReference type="AlphaFoldDB" id="A0A4R2PIV7"/>
<sequence length="204" mass="22341">MQISVTGRHLDIGDAFRSHITDRLNAIVEKYFDRAIEAQVTMSKQAHLYRADCTLHASQGTVLQARAEGGDVYGTFDGVADKIEKQLRRYKRRLKDHSALSRREGVETLIAQAYVLAPEGDEADNDDSDAVDANGGPAVIAETRTEVPTVSVESAVMMMDLRDLPVLVFRNPGSGAVNVVYRRQDGNIGWIDPAPADSRSKAAE</sequence>
<gene>
    <name evidence="4" type="primary">hpf</name>
    <name evidence="6" type="ORF">EV659_10497</name>
</gene>
<dbReference type="HAMAP" id="MF_00839">
    <property type="entry name" value="HPF"/>
    <property type="match status" value="1"/>
</dbReference>
<dbReference type="OrthoDB" id="9794975at2"/>
<dbReference type="Pfam" id="PF02482">
    <property type="entry name" value="Ribosomal_S30AE"/>
    <property type="match status" value="1"/>
</dbReference>
<dbReference type="PANTHER" id="PTHR33231:SF1">
    <property type="entry name" value="30S RIBOSOMAL PROTEIN"/>
    <property type="match status" value="1"/>
</dbReference>
<dbReference type="NCBIfam" id="TIGR00741">
    <property type="entry name" value="yfiA"/>
    <property type="match status" value="1"/>
</dbReference>
<dbReference type="GO" id="GO:0043024">
    <property type="term" value="F:ribosomal small subunit binding"/>
    <property type="evidence" value="ECO:0007669"/>
    <property type="project" value="TreeGrafter"/>
</dbReference>
<keyword evidence="6" id="KW-0689">Ribosomal protein</keyword>
<dbReference type="InterPro" id="IPR036567">
    <property type="entry name" value="RHF-like"/>
</dbReference>
<evidence type="ECO:0000256" key="1">
    <source>
        <dbReference type="ARBA" id="ARBA00022845"/>
    </source>
</evidence>
<feature type="domain" description="Sigma 54 modulation/S30EA ribosomal protein C-terminal" evidence="5">
    <location>
        <begin position="137"/>
        <end position="189"/>
    </location>
</feature>
<comment type="function">
    <text evidence="4">Required for dimerization of active 70S ribosomes into 100S ribosomes in stationary phase; 100S ribosomes are translationally inactive and sometimes present during exponential growth.</text>
</comment>